<evidence type="ECO:0000313" key="2">
    <source>
        <dbReference type="EMBL" id="GAA0938646.1"/>
    </source>
</evidence>
<proteinExistence type="predicted"/>
<gene>
    <name evidence="2" type="ORF">GCM10009550_06490</name>
</gene>
<comment type="caution">
    <text evidence="2">The sequence shown here is derived from an EMBL/GenBank/DDBJ whole genome shotgun (WGS) entry which is preliminary data.</text>
</comment>
<sequence length="265" mass="27750">MFRRGRHAALGAALVAAALAVPTAPAAAEEPAVPPGLDFEDCPALPEGADPELWFCNTAVVGGGRLKLGRIDQEINAPLKITYATGYDAETGEELPFLMAPMRGQVRIDGGLAGIPGTDRLKLLQVHAQPELTEPLKVTPPVASRTWFLIKMRIKLVNPILGKECHIGSAANPVTLEMGIAPTSPPAPNEPISGSAPVTLPGDPPVWKIGLVDNAFAVPGAVDCGYKGFLDKGVNWRAGIPAAAGKNTAVFDLYLVSKPYSELPA</sequence>
<feature type="signal peptide" evidence="1">
    <location>
        <begin position="1"/>
        <end position="28"/>
    </location>
</feature>
<keyword evidence="3" id="KW-1185">Reference proteome</keyword>
<evidence type="ECO:0008006" key="4">
    <source>
        <dbReference type="Google" id="ProtNLM"/>
    </source>
</evidence>
<protein>
    <recommendedName>
        <fullName evidence="4">Secreted protein</fullName>
    </recommendedName>
</protein>
<reference evidence="2 3" key="1">
    <citation type="journal article" date="2019" name="Int. J. Syst. Evol. Microbiol.">
        <title>The Global Catalogue of Microorganisms (GCM) 10K type strain sequencing project: providing services to taxonomists for standard genome sequencing and annotation.</title>
        <authorList>
            <consortium name="The Broad Institute Genomics Platform"/>
            <consortium name="The Broad Institute Genome Sequencing Center for Infectious Disease"/>
            <person name="Wu L."/>
            <person name="Ma J."/>
        </authorList>
    </citation>
    <scope>NUCLEOTIDE SEQUENCE [LARGE SCALE GENOMIC DNA]</scope>
    <source>
        <strain evidence="2 3">JCM 10696</strain>
    </source>
</reference>
<keyword evidence="1" id="KW-0732">Signal</keyword>
<dbReference type="Proteomes" id="UP001500665">
    <property type="component" value="Unassembled WGS sequence"/>
</dbReference>
<name>A0ABN1Q7B4_9ACTN</name>
<dbReference type="EMBL" id="BAAAHH010000002">
    <property type="protein sequence ID" value="GAA0938646.1"/>
    <property type="molecule type" value="Genomic_DNA"/>
</dbReference>
<evidence type="ECO:0000313" key="3">
    <source>
        <dbReference type="Proteomes" id="UP001500665"/>
    </source>
</evidence>
<organism evidence="2 3">
    <name type="scientific">Actinocorallia libanotica</name>
    <dbReference type="NCBI Taxonomy" id="46162"/>
    <lineage>
        <taxon>Bacteria</taxon>
        <taxon>Bacillati</taxon>
        <taxon>Actinomycetota</taxon>
        <taxon>Actinomycetes</taxon>
        <taxon>Streptosporangiales</taxon>
        <taxon>Thermomonosporaceae</taxon>
        <taxon>Actinocorallia</taxon>
    </lineage>
</organism>
<feature type="chain" id="PRO_5046887854" description="Secreted protein" evidence="1">
    <location>
        <begin position="29"/>
        <end position="265"/>
    </location>
</feature>
<accession>A0ABN1Q7B4</accession>
<evidence type="ECO:0000256" key="1">
    <source>
        <dbReference type="SAM" id="SignalP"/>
    </source>
</evidence>